<dbReference type="PROSITE" id="PS50929">
    <property type="entry name" value="ABC_TM1F"/>
    <property type="match status" value="1"/>
</dbReference>
<dbReference type="InterPro" id="IPR011527">
    <property type="entry name" value="ABC1_TM_dom"/>
</dbReference>
<feature type="transmembrane region" description="Helical" evidence="7">
    <location>
        <begin position="158"/>
        <end position="180"/>
    </location>
</feature>
<evidence type="ECO:0000313" key="10">
    <source>
        <dbReference type="EMBL" id="ALG84697.1"/>
    </source>
</evidence>
<evidence type="ECO:0000256" key="2">
    <source>
        <dbReference type="ARBA" id="ARBA00022692"/>
    </source>
</evidence>
<keyword evidence="4" id="KW-0067">ATP-binding</keyword>
<dbReference type="InterPro" id="IPR027417">
    <property type="entry name" value="P-loop_NTPase"/>
</dbReference>
<keyword evidence="2 7" id="KW-0812">Transmembrane</keyword>
<evidence type="ECO:0000259" key="9">
    <source>
        <dbReference type="PROSITE" id="PS50929"/>
    </source>
</evidence>
<comment type="subcellular location">
    <subcellularLocation>
        <location evidence="1">Cell membrane</location>
        <topology evidence="1">Multi-pass membrane protein</topology>
    </subcellularLocation>
</comment>
<dbReference type="AlphaFoldDB" id="A0A0N9NH11"/>
<dbReference type="InterPro" id="IPR036640">
    <property type="entry name" value="ABC1_TM_sf"/>
</dbReference>
<dbReference type="OrthoDB" id="4364503at2"/>
<dbReference type="GO" id="GO:0016887">
    <property type="term" value="F:ATP hydrolysis activity"/>
    <property type="evidence" value="ECO:0007669"/>
    <property type="project" value="InterPro"/>
</dbReference>
<dbReference type="InterPro" id="IPR003593">
    <property type="entry name" value="AAA+_ATPase"/>
</dbReference>
<evidence type="ECO:0000256" key="1">
    <source>
        <dbReference type="ARBA" id="ARBA00004651"/>
    </source>
</evidence>
<feature type="domain" description="ABC transmembrane type-1" evidence="9">
    <location>
        <begin position="22"/>
        <end position="330"/>
    </location>
</feature>
<name>A0A0N9NH11_9ACTN</name>
<dbReference type="GO" id="GO:0005886">
    <property type="term" value="C:plasma membrane"/>
    <property type="evidence" value="ECO:0007669"/>
    <property type="project" value="UniProtKB-SubCell"/>
</dbReference>
<organism evidence="10 11">
    <name type="scientific">Gordonia phthalatica</name>
    <dbReference type="NCBI Taxonomy" id="1136941"/>
    <lineage>
        <taxon>Bacteria</taxon>
        <taxon>Bacillati</taxon>
        <taxon>Actinomycetota</taxon>
        <taxon>Actinomycetes</taxon>
        <taxon>Mycobacteriales</taxon>
        <taxon>Gordoniaceae</taxon>
        <taxon>Gordonia</taxon>
    </lineage>
</organism>
<keyword evidence="6 7" id="KW-0472">Membrane</keyword>
<dbReference type="Gene3D" id="1.20.1560.10">
    <property type="entry name" value="ABC transporter type 1, transmembrane domain"/>
    <property type="match status" value="1"/>
</dbReference>
<dbReference type="Pfam" id="PF00664">
    <property type="entry name" value="ABC_membrane"/>
    <property type="match status" value="1"/>
</dbReference>
<reference evidence="11" key="1">
    <citation type="submission" date="2015-06" db="EMBL/GenBank/DDBJ databases">
        <title>Complete genome sequence and metabolic analysis of phthalate degradation pathway in Gordonia sp. QH-11.</title>
        <authorList>
            <person name="Jin D."/>
            <person name="Kong X."/>
            <person name="Bai Z."/>
        </authorList>
    </citation>
    <scope>NUCLEOTIDE SEQUENCE [LARGE SCALE GENOMIC DNA]</scope>
    <source>
        <strain evidence="11">QH-11</strain>
    </source>
</reference>
<proteinExistence type="predicted"/>
<dbReference type="CDD" id="cd18547">
    <property type="entry name" value="ABC_6TM_Tm288_like"/>
    <property type="match status" value="1"/>
</dbReference>
<evidence type="ECO:0000256" key="4">
    <source>
        <dbReference type="ARBA" id="ARBA00022840"/>
    </source>
</evidence>
<dbReference type="Proteomes" id="UP000063789">
    <property type="component" value="Chromosome"/>
</dbReference>
<evidence type="ECO:0000256" key="5">
    <source>
        <dbReference type="ARBA" id="ARBA00022989"/>
    </source>
</evidence>
<feature type="transmembrane region" description="Helical" evidence="7">
    <location>
        <begin position="20"/>
        <end position="41"/>
    </location>
</feature>
<dbReference type="PANTHER" id="PTHR43394:SF1">
    <property type="entry name" value="ATP-BINDING CASSETTE SUB-FAMILY B MEMBER 10, MITOCHONDRIAL"/>
    <property type="match status" value="1"/>
</dbReference>
<gene>
    <name evidence="10" type="ORF">ACH46_09585</name>
</gene>
<dbReference type="SUPFAM" id="SSF90123">
    <property type="entry name" value="ABC transporter transmembrane region"/>
    <property type="match status" value="1"/>
</dbReference>
<sequence>MNVVQAVREVRAFLGSDRRLTFALVLALIAAATSVVIPLLLARMTDIIFSGVVGTKLAHGAGDLGDIADRLGAHAGVGIDWHSLWAVAAVVGVALVVLTSSRICGGLLVNTAVQRAIRRIRERVENKIHRLPVAALEGRRRGEVLNAMTVDVDNFSSVIGPIFVQLPVLILTILAVATMLLVISPFFALIIFATIPVTTVLAIVVLRLAKPHMERQWKTTAAITAHVEDVYSARDMIAAYDGDRQTAAEFDELNDRLQRAGQTGQTWSATLTPTLTFLNAIVFVVIAVLGALRMLEGAVTLGVLQAVVMYAQQLSSPISELTSTLPRLQSGFISFGRVRAFLGESEEDGPAVDDPVVASPGRHRMPPRIVFDDVHFGYDDKLVLMGVDLELAAGRTTALVGATGSGKTTITSLLQRFVEPSAGVITIDGEDIADMARGRVRAQLAVVTQDPWLFSGTAGENVDFGTKEGRVPDSWMIDLLLAGLPNGRDTDVSGDNDIISAGEKQLLTVARALAGDPDILILDEATSAADPRTELVIGRGLEALRHRTTTLIVTHRYSTLATADSIAVLADGRIIEHGTADELLAAGGEFARLYGVSPPE</sequence>
<feature type="domain" description="ABC transporter" evidence="8">
    <location>
        <begin position="369"/>
        <end position="596"/>
    </location>
</feature>
<dbReference type="SUPFAM" id="SSF52540">
    <property type="entry name" value="P-loop containing nucleoside triphosphate hydrolases"/>
    <property type="match status" value="1"/>
</dbReference>
<reference evidence="10 11" key="2">
    <citation type="journal article" date="2017" name="Int. J. Syst. Evol. Microbiol.">
        <title>Gordonia phthalatica sp. nov., a di-n-butyl phthalate-degrading bacterium isolated from activated sludge.</title>
        <authorList>
            <person name="Jin D."/>
            <person name="Kong X."/>
            <person name="Jia M."/>
            <person name="Yu X."/>
            <person name="Wang X."/>
            <person name="Zhuang X."/>
            <person name="Deng Y."/>
            <person name="Bai Z."/>
        </authorList>
    </citation>
    <scope>NUCLEOTIDE SEQUENCE [LARGE SCALE GENOMIC DNA]</scope>
    <source>
        <strain evidence="10 11">QH-11</strain>
    </source>
</reference>
<dbReference type="GO" id="GO:0005524">
    <property type="term" value="F:ATP binding"/>
    <property type="evidence" value="ECO:0007669"/>
    <property type="project" value="UniProtKB-KW"/>
</dbReference>
<dbReference type="SMART" id="SM00382">
    <property type="entry name" value="AAA"/>
    <property type="match status" value="1"/>
</dbReference>
<dbReference type="PATRIC" id="fig|1136941.3.peg.1947"/>
<evidence type="ECO:0000313" key="11">
    <source>
        <dbReference type="Proteomes" id="UP000063789"/>
    </source>
</evidence>
<dbReference type="PROSITE" id="PS00211">
    <property type="entry name" value="ABC_TRANSPORTER_1"/>
    <property type="match status" value="1"/>
</dbReference>
<dbReference type="PANTHER" id="PTHR43394">
    <property type="entry name" value="ATP-DEPENDENT PERMEASE MDL1, MITOCHONDRIAL"/>
    <property type="match status" value="1"/>
</dbReference>
<protein>
    <submittedName>
        <fullName evidence="10">ABC transporter permease</fullName>
    </submittedName>
</protein>
<feature type="transmembrane region" description="Helical" evidence="7">
    <location>
        <begin position="186"/>
        <end position="209"/>
    </location>
</feature>
<dbReference type="PROSITE" id="PS50893">
    <property type="entry name" value="ABC_TRANSPORTER_2"/>
    <property type="match status" value="1"/>
</dbReference>
<dbReference type="EMBL" id="CP011853">
    <property type="protein sequence ID" value="ALG84697.1"/>
    <property type="molecule type" value="Genomic_DNA"/>
</dbReference>
<dbReference type="Pfam" id="PF00005">
    <property type="entry name" value="ABC_tran"/>
    <property type="match status" value="1"/>
</dbReference>
<dbReference type="InterPro" id="IPR039421">
    <property type="entry name" value="Type_1_exporter"/>
</dbReference>
<evidence type="ECO:0000259" key="8">
    <source>
        <dbReference type="PROSITE" id="PS50893"/>
    </source>
</evidence>
<evidence type="ECO:0000256" key="3">
    <source>
        <dbReference type="ARBA" id="ARBA00022741"/>
    </source>
</evidence>
<dbReference type="GO" id="GO:0015421">
    <property type="term" value="F:ABC-type oligopeptide transporter activity"/>
    <property type="evidence" value="ECO:0007669"/>
    <property type="project" value="TreeGrafter"/>
</dbReference>
<dbReference type="InterPro" id="IPR017871">
    <property type="entry name" value="ABC_transporter-like_CS"/>
</dbReference>
<evidence type="ECO:0000256" key="7">
    <source>
        <dbReference type="SAM" id="Phobius"/>
    </source>
</evidence>
<feature type="transmembrane region" description="Helical" evidence="7">
    <location>
        <begin position="275"/>
        <end position="295"/>
    </location>
</feature>
<dbReference type="KEGG" id="goq:ACH46_09585"/>
<accession>A0A0N9NH11</accession>
<dbReference type="STRING" id="1136941.ACH46_09585"/>
<keyword evidence="5 7" id="KW-1133">Transmembrane helix</keyword>
<dbReference type="Gene3D" id="3.40.50.300">
    <property type="entry name" value="P-loop containing nucleotide triphosphate hydrolases"/>
    <property type="match status" value="1"/>
</dbReference>
<evidence type="ECO:0000256" key="6">
    <source>
        <dbReference type="ARBA" id="ARBA00023136"/>
    </source>
</evidence>
<keyword evidence="3" id="KW-0547">Nucleotide-binding</keyword>
<keyword evidence="11" id="KW-1185">Reference proteome</keyword>
<dbReference type="InterPro" id="IPR003439">
    <property type="entry name" value="ABC_transporter-like_ATP-bd"/>
</dbReference>
<feature type="transmembrane region" description="Helical" evidence="7">
    <location>
        <begin position="84"/>
        <end position="113"/>
    </location>
</feature>